<evidence type="ECO:0000313" key="1">
    <source>
        <dbReference type="EMBL" id="GFY37146.1"/>
    </source>
</evidence>
<comment type="caution">
    <text evidence="1">The sequence shown here is derived from an EMBL/GenBank/DDBJ whole genome shotgun (WGS) entry which is preliminary data.</text>
</comment>
<dbReference type="OrthoDB" id="10568785at2759"/>
<proteinExistence type="predicted"/>
<evidence type="ECO:0008006" key="3">
    <source>
        <dbReference type="Google" id="ProtNLM"/>
    </source>
</evidence>
<dbReference type="AlphaFoldDB" id="A0A8X6WNC6"/>
<dbReference type="Proteomes" id="UP000886998">
    <property type="component" value="Unassembled WGS sequence"/>
</dbReference>
<organism evidence="1 2">
    <name type="scientific">Trichonephila inaurata madagascariensis</name>
    <dbReference type="NCBI Taxonomy" id="2747483"/>
    <lineage>
        <taxon>Eukaryota</taxon>
        <taxon>Metazoa</taxon>
        <taxon>Ecdysozoa</taxon>
        <taxon>Arthropoda</taxon>
        <taxon>Chelicerata</taxon>
        <taxon>Arachnida</taxon>
        <taxon>Araneae</taxon>
        <taxon>Araneomorphae</taxon>
        <taxon>Entelegynae</taxon>
        <taxon>Araneoidea</taxon>
        <taxon>Nephilidae</taxon>
        <taxon>Trichonephila</taxon>
        <taxon>Trichonephila inaurata</taxon>
    </lineage>
</organism>
<dbReference type="EMBL" id="BMAV01000152">
    <property type="protein sequence ID" value="GFY37146.1"/>
    <property type="molecule type" value="Genomic_DNA"/>
</dbReference>
<reference evidence="1" key="1">
    <citation type="submission" date="2020-08" db="EMBL/GenBank/DDBJ databases">
        <title>Multicomponent nature underlies the extraordinary mechanical properties of spider dragline silk.</title>
        <authorList>
            <person name="Kono N."/>
            <person name="Nakamura H."/>
            <person name="Mori M."/>
            <person name="Yoshida Y."/>
            <person name="Ohtoshi R."/>
            <person name="Malay A.D."/>
            <person name="Moran D.A.P."/>
            <person name="Tomita M."/>
            <person name="Numata K."/>
            <person name="Arakawa K."/>
        </authorList>
    </citation>
    <scope>NUCLEOTIDE SEQUENCE</scope>
</reference>
<name>A0A8X6WNC6_9ARAC</name>
<dbReference type="InterPro" id="IPR036397">
    <property type="entry name" value="RNaseH_sf"/>
</dbReference>
<keyword evidence="2" id="KW-1185">Reference proteome</keyword>
<dbReference type="Gene3D" id="3.30.420.10">
    <property type="entry name" value="Ribonuclease H-like superfamily/Ribonuclease H"/>
    <property type="match status" value="1"/>
</dbReference>
<gene>
    <name evidence="1" type="ORF">TNIN_343761</name>
</gene>
<protein>
    <recommendedName>
        <fullName evidence="3">Integrase catalytic domain-containing protein</fullName>
    </recommendedName>
</protein>
<sequence>MSFLLKGKKEDFLELATELRLEATVGMTKPMLKNLITKSAGTKSALTSNAFNDYCADEEIQHLQIATGVLRGNGQVERVHRTLIPVLKSYHLICH</sequence>
<accession>A0A8X6WNC6</accession>
<dbReference type="GO" id="GO:0003676">
    <property type="term" value="F:nucleic acid binding"/>
    <property type="evidence" value="ECO:0007669"/>
    <property type="project" value="InterPro"/>
</dbReference>
<dbReference type="InterPro" id="IPR012337">
    <property type="entry name" value="RNaseH-like_sf"/>
</dbReference>
<dbReference type="SUPFAM" id="SSF53098">
    <property type="entry name" value="Ribonuclease H-like"/>
    <property type="match status" value="1"/>
</dbReference>
<evidence type="ECO:0000313" key="2">
    <source>
        <dbReference type="Proteomes" id="UP000886998"/>
    </source>
</evidence>